<dbReference type="SMART" id="SM00086">
    <property type="entry name" value="PAC"/>
    <property type="match status" value="1"/>
</dbReference>
<evidence type="ECO:0000256" key="1">
    <source>
        <dbReference type="ARBA" id="ARBA00022630"/>
    </source>
</evidence>
<dbReference type="InterPro" id="IPR000014">
    <property type="entry name" value="PAS"/>
</dbReference>
<dbReference type="SUPFAM" id="SSF55785">
    <property type="entry name" value="PYP-like sensor domain (PAS domain)"/>
    <property type="match status" value="1"/>
</dbReference>
<keyword evidence="2" id="KW-0288">FMN</keyword>
<evidence type="ECO:0000313" key="6">
    <source>
        <dbReference type="EMBL" id="SDV99268.1"/>
    </source>
</evidence>
<evidence type="ECO:0000313" key="7">
    <source>
        <dbReference type="Proteomes" id="UP000183454"/>
    </source>
</evidence>
<dbReference type="Pfam" id="PF13426">
    <property type="entry name" value="PAS_9"/>
    <property type="match status" value="1"/>
</dbReference>
<dbReference type="AlphaFoldDB" id="A0A1H2PXH2"/>
<dbReference type="SMART" id="SM00091">
    <property type="entry name" value="PAS"/>
    <property type="match status" value="1"/>
</dbReference>
<proteinExistence type="predicted"/>
<name>A0A1H2PXH2_9PROT</name>
<feature type="domain" description="PAS" evidence="4">
    <location>
        <begin position="12"/>
        <end position="85"/>
    </location>
</feature>
<dbReference type="NCBIfam" id="TIGR00229">
    <property type="entry name" value="sensory_box"/>
    <property type="match status" value="1"/>
</dbReference>
<accession>A0A1H2PXH2</accession>
<sequence length="151" mass="17430">MDFIVEKDPGLIPKVLSKILDSCVNGITLADPDQEDMPLVYVNKAFEKITGYSQEETVGKNCRFLQGTDRDQKERYQLKEAIANKQPVEITLKNYRKNGEMFYNHLIITPLFDAHGNVLYYLGVQYDVTQQRRAEEEIKRLTEQLAAVRNS</sequence>
<evidence type="ECO:0000259" key="4">
    <source>
        <dbReference type="PROSITE" id="PS50112"/>
    </source>
</evidence>
<dbReference type="Proteomes" id="UP000183454">
    <property type="component" value="Unassembled WGS sequence"/>
</dbReference>
<dbReference type="PROSITE" id="PS50112">
    <property type="entry name" value="PAS"/>
    <property type="match status" value="1"/>
</dbReference>
<dbReference type="InterPro" id="IPR001610">
    <property type="entry name" value="PAC"/>
</dbReference>
<gene>
    <name evidence="6" type="ORF">SAMN05421882_100118</name>
</gene>
<dbReference type="EMBL" id="FNNH01000001">
    <property type="protein sequence ID" value="SDV99268.1"/>
    <property type="molecule type" value="Genomic_DNA"/>
</dbReference>
<dbReference type="CDD" id="cd00130">
    <property type="entry name" value="PAS"/>
    <property type="match status" value="1"/>
</dbReference>
<keyword evidence="1" id="KW-0285">Flavoprotein</keyword>
<evidence type="ECO:0000256" key="3">
    <source>
        <dbReference type="ARBA" id="ARBA00022991"/>
    </source>
</evidence>
<evidence type="ECO:0000256" key="2">
    <source>
        <dbReference type="ARBA" id="ARBA00022643"/>
    </source>
</evidence>
<evidence type="ECO:0000259" key="5">
    <source>
        <dbReference type="PROSITE" id="PS50113"/>
    </source>
</evidence>
<feature type="domain" description="PAC" evidence="5">
    <location>
        <begin position="86"/>
        <end position="140"/>
    </location>
</feature>
<dbReference type="PANTHER" id="PTHR47429">
    <property type="entry name" value="PROTEIN TWIN LOV 1"/>
    <property type="match status" value="1"/>
</dbReference>
<dbReference type="PANTHER" id="PTHR47429:SF2">
    <property type="entry name" value="PROTEIN TWIN LOV 1"/>
    <property type="match status" value="1"/>
</dbReference>
<dbReference type="InterPro" id="IPR000700">
    <property type="entry name" value="PAS-assoc_C"/>
</dbReference>
<reference evidence="6 7" key="1">
    <citation type="submission" date="2016-10" db="EMBL/GenBank/DDBJ databases">
        <authorList>
            <person name="de Groot N.N."/>
        </authorList>
    </citation>
    <scope>NUCLEOTIDE SEQUENCE [LARGE SCALE GENOMIC DNA]</scope>
    <source>
        <strain evidence="6 7">Nm110</strain>
    </source>
</reference>
<dbReference type="InterPro" id="IPR035965">
    <property type="entry name" value="PAS-like_dom_sf"/>
</dbReference>
<keyword evidence="3" id="KW-0157">Chromophore</keyword>
<dbReference type="RefSeq" id="WP_074664640.1">
    <property type="nucleotide sequence ID" value="NZ_FNNH01000001.1"/>
</dbReference>
<dbReference type="Gene3D" id="3.30.450.20">
    <property type="entry name" value="PAS domain"/>
    <property type="match status" value="1"/>
</dbReference>
<protein>
    <submittedName>
        <fullName evidence="6">PAS domain S-box-containing protein</fullName>
    </submittedName>
</protein>
<organism evidence="6 7">
    <name type="scientific">Nitrosomonas communis</name>
    <dbReference type="NCBI Taxonomy" id="44574"/>
    <lineage>
        <taxon>Bacteria</taxon>
        <taxon>Pseudomonadati</taxon>
        <taxon>Pseudomonadota</taxon>
        <taxon>Betaproteobacteria</taxon>
        <taxon>Nitrosomonadales</taxon>
        <taxon>Nitrosomonadaceae</taxon>
        <taxon>Nitrosomonas</taxon>
    </lineage>
</organism>
<dbReference type="PROSITE" id="PS50113">
    <property type="entry name" value="PAC"/>
    <property type="match status" value="1"/>
</dbReference>